<dbReference type="Proteomes" id="UP000615446">
    <property type="component" value="Unassembled WGS sequence"/>
</dbReference>
<comment type="caution">
    <text evidence="1">The sequence shown here is derived from an EMBL/GenBank/DDBJ whole genome shotgun (WGS) entry which is preliminary data.</text>
</comment>
<reference evidence="1" key="1">
    <citation type="submission" date="2019-10" db="EMBL/GenBank/DDBJ databases">
        <title>Conservation and host-specific expression of non-tandemly repeated heterogenous ribosome RNA gene in arbuscular mycorrhizal fungi.</title>
        <authorList>
            <person name="Maeda T."/>
            <person name="Kobayashi Y."/>
            <person name="Nakagawa T."/>
            <person name="Ezawa T."/>
            <person name="Yamaguchi K."/>
            <person name="Bino T."/>
            <person name="Nishimoto Y."/>
            <person name="Shigenobu S."/>
            <person name="Kawaguchi M."/>
        </authorList>
    </citation>
    <scope>NUCLEOTIDE SEQUENCE</scope>
    <source>
        <strain evidence="1">HR1</strain>
    </source>
</reference>
<protein>
    <recommendedName>
        <fullName evidence="3">C2H2-type domain-containing protein</fullName>
    </recommendedName>
</protein>
<proteinExistence type="predicted"/>
<evidence type="ECO:0008006" key="3">
    <source>
        <dbReference type="Google" id="ProtNLM"/>
    </source>
</evidence>
<sequence>MSNTCTFYKKKNMCSNNNKTGVSAVLTPPLSPPSVLQQYECAICKAIYKSKAGLTHHKNIVKKYNERREDLYTLPSEAITEFKAHFVHVIQNKLKGYFSKSGRQTISFSCLESLFFGVFEGYIHHYNYRSGSYKCFFQGSDAYTKTSNLFGNPSWGRKFFKNDQQTFVVLFDAQAEIEANQENVYQNGKRIPKNRLKKFNLPKLTIEWKCKKSEDAKNNKTLAGLHSHRIKEKKINLCF</sequence>
<evidence type="ECO:0000313" key="1">
    <source>
        <dbReference type="EMBL" id="GES90892.1"/>
    </source>
</evidence>
<dbReference type="OrthoDB" id="2427837at2759"/>
<dbReference type="EMBL" id="BLAL01000197">
    <property type="protein sequence ID" value="GES90892.1"/>
    <property type="molecule type" value="Genomic_DNA"/>
</dbReference>
<gene>
    <name evidence="1" type="ORF">RCL2_001772100</name>
</gene>
<organism evidence="1 2">
    <name type="scientific">Rhizophagus clarus</name>
    <dbReference type="NCBI Taxonomy" id="94130"/>
    <lineage>
        <taxon>Eukaryota</taxon>
        <taxon>Fungi</taxon>
        <taxon>Fungi incertae sedis</taxon>
        <taxon>Mucoromycota</taxon>
        <taxon>Glomeromycotina</taxon>
        <taxon>Glomeromycetes</taxon>
        <taxon>Glomerales</taxon>
        <taxon>Glomeraceae</taxon>
        <taxon>Rhizophagus</taxon>
    </lineage>
</organism>
<evidence type="ECO:0000313" key="2">
    <source>
        <dbReference type="Proteomes" id="UP000615446"/>
    </source>
</evidence>
<name>A0A8H3QTI9_9GLOM</name>
<dbReference type="AlphaFoldDB" id="A0A8H3QTI9"/>
<accession>A0A8H3QTI9</accession>